<dbReference type="GO" id="GO:0038022">
    <property type="term" value="F:G protein-coupled olfactory receptor activity"/>
    <property type="evidence" value="ECO:0007669"/>
    <property type="project" value="TreeGrafter"/>
</dbReference>
<sequence>MSSTLSNITHILGWFSFFTAIWATITLFILIEKKSPKEFGGYKNFLRIYCFYAFAFSIIDWLNQPAIVIDIHGFGYAFYSENRLFDLGYTGGLSVQNMSQFASEYIAVRDIIQMFLFRPYYIIFFQGWRVILLFLYCALPFFIWSMLVYTLMAPVPDRTAHLNVTTMLIENVDLVNKAYVGVLCRHVTNSTEHSYGDIEWGTMSTLLGLFGFQSFFYTVSLVCGVLTYKDTMKLFKMAQMSKELYKMQMQLLKAIVLQASIPLILVYIPPAIMIVGGMCGTYVGQIGYFVVMSISIYPPLDSLVFLLSIRCYRSALCCHGGSVGSTGATSVVPFKVLASDRDGEYMTDDEA</sequence>
<gene>
    <name evidence="2" type="ORF">GCK72_020449</name>
</gene>
<dbReference type="KEGG" id="crq:GCK72_020449"/>
<name>A0A6A5GHA7_CAERE</name>
<dbReference type="PANTHER" id="PTHR22943:SF26">
    <property type="entry name" value="SEVEN TM RECEPTOR"/>
    <property type="match status" value="1"/>
</dbReference>
<feature type="transmembrane region" description="Helical" evidence="1">
    <location>
        <begin position="12"/>
        <end position="31"/>
    </location>
</feature>
<feature type="transmembrane region" description="Helical" evidence="1">
    <location>
        <begin position="206"/>
        <end position="228"/>
    </location>
</feature>
<dbReference type="CTD" id="9820072"/>
<evidence type="ECO:0000313" key="2">
    <source>
        <dbReference type="EMBL" id="KAF1753892.1"/>
    </source>
</evidence>
<keyword evidence="1" id="KW-0472">Membrane</keyword>
<organism evidence="2 3">
    <name type="scientific">Caenorhabditis remanei</name>
    <name type="common">Caenorhabditis vulgaris</name>
    <dbReference type="NCBI Taxonomy" id="31234"/>
    <lineage>
        <taxon>Eukaryota</taxon>
        <taxon>Metazoa</taxon>
        <taxon>Ecdysozoa</taxon>
        <taxon>Nematoda</taxon>
        <taxon>Chromadorea</taxon>
        <taxon>Rhabditida</taxon>
        <taxon>Rhabditina</taxon>
        <taxon>Rhabditomorpha</taxon>
        <taxon>Rhabditoidea</taxon>
        <taxon>Rhabditidae</taxon>
        <taxon>Peloderinae</taxon>
        <taxon>Caenorhabditis</taxon>
    </lineage>
</organism>
<keyword evidence="1" id="KW-0812">Transmembrane</keyword>
<protein>
    <recommendedName>
        <fullName evidence="4">Seven TM Receptor</fullName>
    </recommendedName>
</protein>
<dbReference type="Pfam" id="PF10326">
    <property type="entry name" value="7TM_GPCR_Str"/>
    <property type="match status" value="1"/>
</dbReference>
<evidence type="ECO:0000256" key="1">
    <source>
        <dbReference type="SAM" id="Phobius"/>
    </source>
</evidence>
<dbReference type="GeneID" id="9820072"/>
<accession>A0A6A5GHA7</accession>
<evidence type="ECO:0000313" key="3">
    <source>
        <dbReference type="Proteomes" id="UP000483820"/>
    </source>
</evidence>
<dbReference type="GO" id="GO:0005886">
    <property type="term" value="C:plasma membrane"/>
    <property type="evidence" value="ECO:0007669"/>
    <property type="project" value="TreeGrafter"/>
</dbReference>
<dbReference type="PANTHER" id="PTHR22943">
    <property type="entry name" value="7-TRANSMEMBRANE DOMAIN RECEPTOR C.ELEGANS"/>
    <property type="match status" value="1"/>
</dbReference>
<proteinExistence type="predicted"/>
<feature type="transmembrane region" description="Helical" evidence="1">
    <location>
        <begin position="130"/>
        <end position="152"/>
    </location>
</feature>
<keyword evidence="1" id="KW-1133">Transmembrane helix</keyword>
<dbReference type="EMBL" id="WUAV01000005">
    <property type="protein sequence ID" value="KAF1753892.1"/>
    <property type="molecule type" value="Genomic_DNA"/>
</dbReference>
<dbReference type="Proteomes" id="UP000483820">
    <property type="component" value="Chromosome V"/>
</dbReference>
<evidence type="ECO:0008006" key="4">
    <source>
        <dbReference type="Google" id="ProtNLM"/>
    </source>
</evidence>
<dbReference type="GO" id="GO:0042048">
    <property type="term" value="P:olfactory behavior"/>
    <property type="evidence" value="ECO:0007669"/>
    <property type="project" value="TreeGrafter"/>
</dbReference>
<dbReference type="RefSeq" id="XP_053582494.1">
    <property type="nucleotide sequence ID" value="XM_053733581.1"/>
</dbReference>
<feature type="transmembrane region" description="Helical" evidence="1">
    <location>
        <begin position="286"/>
        <end position="307"/>
    </location>
</feature>
<feature type="transmembrane region" description="Helical" evidence="1">
    <location>
        <begin position="249"/>
        <end position="274"/>
    </location>
</feature>
<reference evidence="2 3" key="1">
    <citation type="submission" date="2019-12" db="EMBL/GenBank/DDBJ databases">
        <title>Chromosome-level assembly of the Caenorhabditis remanei genome.</title>
        <authorList>
            <person name="Teterina A.A."/>
            <person name="Willis J.H."/>
            <person name="Phillips P.C."/>
        </authorList>
    </citation>
    <scope>NUCLEOTIDE SEQUENCE [LARGE SCALE GENOMIC DNA]</scope>
    <source>
        <strain evidence="2 3">PX506</strain>
        <tissue evidence="2">Whole organism</tissue>
    </source>
</reference>
<dbReference type="AlphaFoldDB" id="A0A6A5GHA7"/>
<comment type="caution">
    <text evidence="2">The sequence shown here is derived from an EMBL/GenBank/DDBJ whole genome shotgun (WGS) entry which is preliminary data.</text>
</comment>
<dbReference type="InterPro" id="IPR019428">
    <property type="entry name" value="7TM_GPCR_serpentine_rcpt_Str"/>
</dbReference>